<accession>A0A150IH80</accession>
<dbReference type="PANTHER" id="PTHR22912">
    <property type="entry name" value="DISULFIDE OXIDOREDUCTASE"/>
    <property type="match status" value="1"/>
</dbReference>
<dbReference type="PRINTS" id="PR00411">
    <property type="entry name" value="PNDRDTASEI"/>
</dbReference>
<evidence type="ECO:0000256" key="2">
    <source>
        <dbReference type="ARBA" id="ARBA00022827"/>
    </source>
</evidence>
<sequence length="269" mass="29882">MGSDVTIIQRNSRLVANEEPEVSELLLKEMSKRMKIYTNTEVIEVVTDGSLVKVIGKDRTSGKTIEVTSEKVLVAGGRIPNSDLLKVGNTGVETDSRGYIKVNEYLETSKENIWAFGDVIGKYMFRHSANKEASYAWHNSLHEKKIPMDYTAIPHAVFSYPEIASVGMNESEAKKNHKILVGYANYNSVAKGIAMLEDKTFAKAIVDQETNKILGFHIIGPYASILIQEVINVMANNMDIRAIFKGIHIHPALTELIPSTLGNLMEPED</sequence>
<keyword evidence="1" id="KW-0285">Flavoprotein</keyword>
<evidence type="ECO:0000313" key="7">
    <source>
        <dbReference type="Proteomes" id="UP000075398"/>
    </source>
</evidence>
<evidence type="ECO:0000313" key="6">
    <source>
        <dbReference type="EMBL" id="KYC44309.1"/>
    </source>
</evidence>
<dbReference type="EC" id="1.8.1.4" evidence="6"/>
<dbReference type="SUPFAM" id="SSF55424">
    <property type="entry name" value="FAD/NAD-linked reductases, dimerisation (C-terminal) domain"/>
    <property type="match status" value="1"/>
</dbReference>
<organism evidence="6 7">
    <name type="scientific">Candidatus Methanofastidiosum methylothiophilum</name>
    <dbReference type="NCBI Taxonomy" id="1705564"/>
    <lineage>
        <taxon>Archaea</taxon>
        <taxon>Methanobacteriati</taxon>
        <taxon>Methanobacteriota</taxon>
        <taxon>Stenosarchaea group</taxon>
        <taxon>Candidatus Methanofastidiosia</taxon>
        <taxon>Candidatus Methanofastidiosales</taxon>
        <taxon>Candidatus Methanofastidiosaceae</taxon>
        <taxon>Candidatus Methanofastidiosum</taxon>
    </lineage>
</organism>
<dbReference type="GO" id="GO:0006103">
    <property type="term" value="P:2-oxoglutarate metabolic process"/>
    <property type="evidence" value="ECO:0007669"/>
    <property type="project" value="TreeGrafter"/>
</dbReference>
<dbReference type="Proteomes" id="UP000075398">
    <property type="component" value="Unassembled WGS sequence"/>
</dbReference>
<proteinExistence type="predicted"/>
<evidence type="ECO:0000256" key="3">
    <source>
        <dbReference type="ARBA" id="ARBA00023027"/>
    </source>
</evidence>
<dbReference type="Pfam" id="PF02852">
    <property type="entry name" value="Pyr_redox_dim"/>
    <property type="match status" value="1"/>
</dbReference>
<dbReference type="STRING" id="1705564.APG08_01242"/>
<dbReference type="SUPFAM" id="SSF51905">
    <property type="entry name" value="FAD/NAD(P)-binding domain"/>
    <property type="match status" value="1"/>
</dbReference>
<feature type="domain" description="Pyridine nucleotide-disulphide oxidoreductase dimerisation" evidence="4">
    <location>
        <begin position="153"/>
        <end position="257"/>
    </location>
</feature>
<dbReference type="Gene3D" id="3.50.50.60">
    <property type="entry name" value="FAD/NAD(P)-binding domain"/>
    <property type="match status" value="2"/>
</dbReference>
<dbReference type="InterPro" id="IPR036188">
    <property type="entry name" value="FAD/NAD-bd_sf"/>
</dbReference>
<dbReference type="Pfam" id="PF07992">
    <property type="entry name" value="Pyr_redox_2"/>
    <property type="match status" value="1"/>
</dbReference>
<evidence type="ECO:0000259" key="4">
    <source>
        <dbReference type="Pfam" id="PF02852"/>
    </source>
</evidence>
<dbReference type="PRINTS" id="PR00368">
    <property type="entry name" value="FADPNR"/>
</dbReference>
<reference evidence="6 7" key="1">
    <citation type="journal article" date="2016" name="ISME J.">
        <title>Chasing the elusive Euryarchaeota class WSA2: genomes reveal a uniquely fastidious methyl-reducing methanogen.</title>
        <authorList>
            <person name="Nobu M.K."/>
            <person name="Narihiro T."/>
            <person name="Kuroda K."/>
            <person name="Mei R."/>
            <person name="Liu W.T."/>
        </authorList>
    </citation>
    <scope>NUCLEOTIDE SEQUENCE [LARGE SCALE GENOMIC DNA]</scope>
    <source>
        <strain evidence="6">U1lsi0528_Bin055</strain>
    </source>
</reference>
<keyword evidence="2" id="KW-0274">FAD</keyword>
<evidence type="ECO:0000259" key="5">
    <source>
        <dbReference type="Pfam" id="PF07992"/>
    </source>
</evidence>
<dbReference type="PANTHER" id="PTHR22912:SF151">
    <property type="entry name" value="DIHYDROLIPOYL DEHYDROGENASE, MITOCHONDRIAL"/>
    <property type="match status" value="1"/>
</dbReference>
<name>A0A150IH80_9EURY</name>
<dbReference type="InterPro" id="IPR016156">
    <property type="entry name" value="FAD/NAD-linked_Rdtase_dimer_sf"/>
</dbReference>
<dbReference type="AlphaFoldDB" id="A0A150IH80"/>
<dbReference type="InterPro" id="IPR023753">
    <property type="entry name" value="FAD/NAD-binding_dom"/>
</dbReference>
<dbReference type="GO" id="GO:0050660">
    <property type="term" value="F:flavin adenine dinucleotide binding"/>
    <property type="evidence" value="ECO:0007669"/>
    <property type="project" value="TreeGrafter"/>
</dbReference>
<dbReference type="EMBL" id="LNGC01000296">
    <property type="protein sequence ID" value="KYC44309.1"/>
    <property type="molecule type" value="Genomic_DNA"/>
</dbReference>
<comment type="caution">
    <text evidence="6">The sequence shown here is derived from an EMBL/GenBank/DDBJ whole genome shotgun (WGS) entry which is preliminary data.</text>
</comment>
<keyword evidence="3" id="KW-0520">NAD</keyword>
<dbReference type="InterPro" id="IPR004099">
    <property type="entry name" value="Pyr_nucl-diS_OxRdtase_dimer"/>
</dbReference>
<dbReference type="InterPro" id="IPR050151">
    <property type="entry name" value="Class-I_Pyr_Nuc-Dis_Oxidored"/>
</dbReference>
<feature type="domain" description="FAD/NAD(P)-binding" evidence="5">
    <location>
        <begin position="1"/>
        <end position="133"/>
    </location>
</feature>
<protein>
    <submittedName>
        <fullName evidence="6">Dihydrolipoyl dehydrogenase</fullName>
        <ecNumber evidence="6">1.8.1.4</ecNumber>
    </submittedName>
</protein>
<gene>
    <name evidence="6" type="primary">lpdA</name>
    <name evidence="6" type="ORF">AMQ22_02320</name>
</gene>
<dbReference type="Gene3D" id="3.30.390.30">
    <property type="match status" value="1"/>
</dbReference>
<evidence type="ECO:0000256" key="1">
    <source>
        <dbReference type="ARBA" id="ARBA00022630"/>
    </source>
</evidence>
<dbReference type="GO" id="GO:0004148">
    <property type="term" value="F:dihydrolipoyl dehydrogenase (NADH) activity"/>
    <property type="evidence" value="ECO:0007669"/>
    <property type="project" value="UniProtKB-EC"/>
</dbReference>
<keyword evidence="6" id="KW-0560">Oxidoreductase</keyword>